<evidence type="ECO:0000256" key="2">
    <source>
        <dbReference type="ARBA" id="ARBA00022658"/>
    </source>
</evidence>
<feature type="coiled-coil region" evidence="5">
    <location>
        <begin position="12"/>
        <end position="46"/>
    </location>
</feature>
<dbReference type="PANTHER" id="PTHR19423:SF8">
    <property type="entry name" value="SH3 DOMAIN-BINDING PROTEIN 5-LIKE"/>
    <property type="match status" value="1"/>
</dbReference>
<feature type="compositionally biased region" description="Low complexity" evidence="6">
    <location>
        <begin position="371"/>
        <end position="388"/>
    </location>
</feature>
<dbReference type="InterPro" id="IPR007940">
    <property type="entry name" value="SH3BP5"/>
</dbReference>
<feature type="region of interest" description="Disordered" evidence="6">
    <location>
        <begin position="258"/>
        <end position="338"/>
    </location>
</feature>
<evidence type="ECO:0000256" key="5">
    <source>
        <dbReference type="SAM" id="Coils"/>
    </source>
</evidence>
<dbReference type="GO" id="GO:0005737">
    <property type="term" value="C:cytoplasm"/>
    <property type="evidence" value="ECO:0007669"/>
    <property type="project" value="TreeGrafter"/>
</dbReference>
<name>A0A1B6IT89_9HEMI</name>
<organism evidence="7">
    <name type="scientific">Homalodisca liturata</name>
    <dbReference type="NCBI Taxonomy" id="320908"/>
    <lineage>
        <taxon>Eukaryota</taxon>
        <taxon>Metazoa</taxon>
        <taxon>Ecdysozoa</taxon>
        <taxon>Arthropoda</taxon>
        <taxon>Hexapoda</taxon>
        <taxon>Insecta</taxon>
        <taxon>Pterygota</taxon>
        <taxon>Neoptera</taxon>
        <taxon>Paraneoptera</taxon>
        <taxon>Hemiptera</taxon>
        <taxon>Auchenorrhyncha</taxon>
        <taxon>Membracoidea</taxon>
        <taxon>Cicadellidae</taxon>
        <taxon>Cicadellinae</taxon>
        <taxon>Proconiini</taxon>
        <taxon>Homalodisca</taxon>
    </lineage>
</organism>
<dbReference type="PANTHER" id="PTHR19423">
    <property type="entry name" value="SH3 DOMAIN-BINDING PROTEIN 5"/>
    <property type="match status" value="1"/>
</dbReference>
<keyword evidence="2" id="KW-0344">Guanine-nucleotide releasing factor</keyword>
<evidence type="ECO:0000256" key="4">
    <source>
        <dbReference type="ARBA" id="ARBA00040366"/>
    </source>
</evidence>
<accession>A0A1B6IT89</accession>
<evidence type="ECO:0000256" key="6">
    <source>
        <dbReference type="SAM" id="MobiDB-lite"/>
    </source>
</evidence>
<dbReference type="AlphaFoldDB" id="A0A1B6IT89"/>
<feature type="region of interest" description="Disordered" evidence="6">
    <location>
        <begin position="366"/>
        <end position="388"/>
    </location>
</feature>
<feature type="compositionally biased region" description="Polar residues" evidence="6">
    <location>
        <begin position="278"/>
        <end position="292"/>
    </location>
</feature>
<dbReference type="GO" id="GO:0005085">
    <property type="term" value="F:guanyl-nucleotide exchange factor activity"/>
    <property type="evidence" value="ECO:0007669"/>
    <property type="project" value="UniProtKB-KW"/>
</dbReference>
<feature type="non-terminal residue" evidence="7">
    <location>
        <position position="388"/>
    </location>
</feature>
<evidence type="ECO:0000256" key="1">
    <source>
        <dbReference type="ARBA" id="ARBA00007796"/>
    </source>
</evidence>
<feature type="non-terminal residue" evidence="7">
    <location>
        <position position="1"/>
    </location>
</feature>
<dbReference type="EMBL" id="GECU01017557">
    <property type="protein sequence ID" value="JAS90149.1"/>
    <property type="molecule type" value="Transcribed_RNA"/>
</dbReference>
<dbReference type="GO" id="GO:0004860">
    <property type="term" value="F:protein kinase inhibitor activity"/>
    <property type="evidence" value="ECO:0007669"/>
    <property type="project" value="TreeGrafter"/>
</dbReference>
<dbReference type="GO" id="GO:0035556">
    <property type="term" value="P:intracellular signal transduction"/>
    <property type="evidence" value="ECO:0007669"/>
    <property type="project" value="InterPro"/>
</dbReference>
<proteinExistence type="inferred from homology"/>
<comment type="similarity">
    <text evidence="1">Belongs to the SH3BP5 family.</text>
</comment>
<evidence type="ECO:0000256" key="3">
    <source>
        <dbReference type="ARBA" id="ARBA00023054"/>
    </source>
</evidence>
<sequence length="388" mass="43522">VCRPDEAVDPRVQIELERLNAATDDINKLEVDLDEARASFRQLLYESSIRIDALGKKLGNCVEKARPYYEARITAKEALQETQMAAVRFERANSAHSAAKEMVYLAEEGLCTEGRTFDHAWQEMLNHATMRVNESELERTLSEAEHRRTSRSYQQAEVIVQQLQKELKRSIAKSSYNIGRALSHCNVLAATLFLTGLPYFEMKAQFNQLLEEQKKKVKQLEIKVSSAKASYAEALHNLEQISDEIHRIRKNHSEMGLGARSAGVGADSPLTPVVLSPDSRNTSATVSSSTNPDTDRWTDSVGSSDSETQEEYLRLPDKLGSSSSPIVPQNVHKDESEQSEYLSLTSLSDNKVKSTSFQYLKNSEEFTAKNSPSSQIQSSQPYQLLNKN</sequence>
<dbReference type="Pfam" id="PF05276">
    <property type="entry name" value="SH3BP5"/>
    <property type="match status" value="1"/>
</dbReference>
<gene>
    <name evidence="7" type="ORF">g.9790</name>
</gene>
<feature type="coiled-coil region" evidence="5">
    <location>
        <begin position="203"/>
        <end position="251"/>
    </location>
</feature>
<reference evidence="7" key="1">
    <citation type="submission" date="2015-11" db="EMBL/GenBank/DDBJ databases">
        <title>De novo transcriptome assembly of four potential Pierce s Disease insect vectors from Arizona vineyards.</title>
        <authorList>
            <person name="Tassone E.E."/>
        </authorList>
    </citation>
    <scope>NUCLEOTIDE SEQUENCE</scope>
</reference>
<keyword evidence="3 5" id="KW-0175">Coiled coil</keyword>
<protein>
    <recommendedName>
        <fullName evidence="4">SH3 domain-binding protein 5-like</fullName>
    </recommendedName>
</protein>
<feature type="coiled-coil region" evidence="5">
    <location>
        <begin position="146"/>
        <end position="173"/>
    </location>
</feature>
<evidence type="ECO:0000313" key="7">
    <source>
        <dbReference type="EMBL" id="JAS90149.1"/>
    </source>
</evidence>